<keyword evidence="3" id="KW-1185">Reference proteome</keyword>
<gene>
    <name evidence="2" type="ORF">RMCC_0353</name>
</gene>
<evidence type="ECO:0000313" key="2">
    <source>
        <dbReference type="EMBL" id="GAS93387.1"/>
    </source>
</evidence>
<evidence type="ECO:0000313" key="3">
    <source>
        <dbReference type="Proteomes" id="UP000069443"/>
    </source>
</evidence>
<comment type="caution">
    <text evidence="2">The sequence shown here is derived from an EMBL/GenBank/DDBJ whole genome shotgun (WGS) entry which is preliminary data.</text>
</comment>
<reference evidence="3" key="1">
    <citation type="journal article" date="2016" name="Genome Announc.">
        <title>Draft Genome Sequences of Five Rapidly Growing Mycobacterium Species, M. thermoresistibile, M. fortuitum subsp. acetamidolyticum, M. canariasense, M. brisbanense, and M. novocastrense.</title>
        <authorList>
            <person name="Katahira K."/>
            <person name="Ogura Y."/>
            <person name="Gotoh Y."/>
            <person name="Hayashi T."/>
        </authorList>
    </citation>
    <scope>NUCLEOTIDE SEQUENCE [LARGE SCALE GENOMIC DNA]</scope>
    <source>
        <strain evidence="3">JCM15298</strain>
    </source>
</reference>
<dbReference type="EMBL" id="BCSY01000010">
    <property type="protein sequence ID" value="GAS93387.1"/>
    <property type="molecule type" value="Genomic_DNA"/>
</dbReference>
<proteinExistence type="predicted"/>
<dbReference type="AlphaFoldDB" id="A0A100W832"/>
<organism evidence="2 3">
    <name type="scientific">Mycolicibacterium canariasense</name>
    <name type="common">Mycobacterium canariasense</name>
    <dbReference type="NCBI Taxonomy" id="228230"/>
    <lineage>
        <taxon>Bacteria</taxon>
        <taxon>Bacillati</taxon>
        <taxon>Actinomycetota</taxon>
        <taxon>Actinomycetes</taxon>
        <taxon>Mycobacteriales</taxon>
        <taxon>Mycobacteriaceae</taxon>
        <taxon>Mycolicibacterium</taxon>
    </lineage>
</organism>
<reference evidence="3" key="2">
    <citation type="submission" date="2016-02" db="EMBL/GenBank/DDBJ databases">
        <title>Draft genome sequence of five rapidly growing Mycobacterium species.</title>
        <authorList>
            <person name="Katahira K."/>
            <person name="Gotou Y."/>
            <person name="Iida K."/>
            <person name="Ogura Y."/>
            <person name="Hayashi T."/>
        </authorList>
    </citation>
    <scope>NUCLEOTIDE SEQUENCE [LARGE SCALE GENOMIC DNA]</scope>
    <source>
        <strain evidence="3">JCM15298</strain>
    </source>
</reference>
<protein>
    <submittedName>
        <fullName evidence="2">Putative D-isomer specific 2-hydroxyacid dehydro genase</fullName>
    </submittedName>
</protein>
<sequence length="114" mass="12025">MRAGRPNGSAAATPGVASNTAKPINKAQMRFIRTSTLCNSRGIHGVTTKLTATADISTVRSADNPNSMRHNADEMQYRNRTVTADTEKRRFAVRTGAFTACGAGAYFTAASAAS</sequence>
<evidence type="ECO:0000256" key="1">
    <source>
        <dbReference type="SAM" id="MobiDB-lite"/>
    </source>
</evidence>
<dbReference type="Proteomes" id="UP000069443">
    <property type="component" value="Unassembled WGS sequence"/>
</dbReference>
<accession>A0A100W832</accession>
<feature type="region of interest" description="Disordered" evidence="1">
    <location>
        <begin position="1"/>
        <end position="22"/>
    </location>
</feature>
<name>A0A100W832_MYCCR</name>